<keyword evidence="3" id="KW-1185">Reference proteome</keyword>
<evidence type="ECO:0000313" key="2">
    <source>
        <dbReference type="EMBL" id="ADU28652.1"/>
    </source>
</evidence>
<dbReference type="Proteomes" id="UP000001401">
    <property type="component" value="Chromosome"/>
</dbReference>
<keyword evidence="1" id="KW-0812">Transmembrane</keyword>
<dbReference type="KEGG" id="bco:Bcell_0366"/>
<reference evidence="2" key="1">
    <citation type="submission" date="2010-12" db="EMBL/GenBank/DDBJ databases">
        <title>Complete sequence of Bacillus cellulosilyticus DSM 2522.</title>
        <authorList>
            <consortium name="US DOE Joint Genome Institute"/>
            <person name="Lucas S."/>
            <person name="Copeland A."/>
            <person name="Lapidus A."/>
            <person name="Cheng J.-F."/>
            <person name="Bruce D."/>
            <person name="Goodwin L."/>
            <person name="Pitluck S."/>
            <person name="Chertkov O."/>
            <person name="Detter J.C."/>
            <person name="Han C."/>
            <person name="Tapia R."/>
            <person name="Land M."/>
            <person name="Hauser L."/>
            <person name="Jeffries C."/>
            <person name="Kyrpides N."/>
            <person name="Ivanova N."/>
            <person name="Mikhailova N."/>
            <person name="Brumm P."/>
            <person name="Mead D."/>
            <person name="Woyke T."/>
        </authorList>
    </citation>
    <scope>NUCLEOTIDE SEQUENCE [LARGE SCALE GENOMIC DNA]</scope>
    <source>
        <strain evidence="2">DSM 2522</strain>
    </source>
</reference>
<dbReference type="AlphaFoldDB" id="E6TVU3"/>
<feature type="transmembrane region" description="Helical" evidence="1">
    <location>
        <begin position="6"/>
        <end position="23"/>
    </location>
</feature>
<dbReference type="RefSeq" id="WP_013486993.1">
    <property type="nucleotide sequence ID" value="NC_014829.1"/>
</dbReference>
<gene>
    <name evidence="2" type="ordered locus">Bcell_0366</name>
</gene>
<sequence length="66" mass="7511">MPMWFTVTLVIAIVLLFVYSIFYKKKKSQTLKAESAANNKICKTCQTSIPQEHDKSLCPNCKTILT</sequence>
<dbReference type="OrthoDB" id="2943897at2"/>
<evidence type="ECO:0000256" key="1">
    <source>
        <dbReference type="SAM" id="Phobius"/>
    </source>
</evidence>
<dbReference type="HOGENOM" id="CLU_2821997_0_0_9"/>
<dbReference type="STRING" id="649639.Bcell_0366"/>
<dbReference type="EMBL" id="CP002394">
    <property type="protein sequence ID" value="ADU28652.1"/>
    <property type="molecule type" value="Genomic_DNA"/>
</dbReference>
<protein>
    <submittedName>
        <fullName evidence="2">Uncharacterized protein</fullName>
    </submittedName>
</protein>
<organism evidence="2 3">
    <name type="scientific">Evansella cellulosilytica (strain ATCC 21833 / DSM 2522 / FERM P-1141 / JCM 9156 / N-4)</name>
    <name type="common">Bacillus cellulosilyticus</name>
    <dbReference type="NCBI Taxonomy" id="649639"/>
    <lineage>
        <taxon>Bacteria</taxon>
        <taxon>Bacillati</taxon>
        <taxon>Bacillota</taxon>
        <taxon>Bacilli</taxon>
        <taxon>Bacillales</taxon>
        <taxon>Bacillaceae</taxon>
        <taxon>Evansella</taxon>
    </lineage>
</organism>
<name>E6TVU3_EVAC2</name>
<keyword evidence="1" id="KW-1133">Transmembrane helix</keyword>
<accession>E6TVU3</accession>
<keyword evidence="1" id="KW-0472">Membrane</keyword>
<evidence type="ECO:0000313" key="3">
    <source>
        <dbReference type="Proteomes" id="UP000001401"/>
    </source>
</evidence>
<proteinExistence type="predicted"/>